<feature type="domain" description="Luciferase-like" evidence="7">
    <location>
        <begin position="25"/>
        <end position="389"/>
    </location>
</feature>
<dbReference type="PANTHER" id="PTHR30011">
    <property type="entry name" value="ALKANESULFONATE MONOOXYGENASE-RELATED"/>
    <property type="match status" value="1"/>
</dbReference>
<accession>A0ABU0BYP8</accession>
<keyword evidence="1" id="KW-0285">Flavoprotein</keyword>
<dbReference type="RefSeq" id="WP_307235882.1">
    <property type="nucleotide sequence ID" value="NZ_JAUSVF010000003.1"/>
</dbReference>
<evidence type="ECO:0000256" key="6">
    <source>
        <dbReference type="SAM" id="MobiDB-lite"/>
    </source>
</evidence>
<evidence type="ECO:0000259" key="7">
    <source>
        <dbReference type="Pfam" id="PF00296"/>
    </source>
</evidence>
<comment type="caution">
    <text evidence="8">The sequence shown here is derived from an EMBL/GenBank/DDBJ whole genome shotgun (WGS) entry which is preliminary data.</text>
</comment>
<dbReference type="PIRSF" id="PIRSF000337">
    <property type="entry name" value="NTA_MOA"/>
    <property type="match status" value="1"/>
</dbReference>
<comment type="similarity">
    <text evidence="5">Belongs to the NtaA/SnaA/DszA monooxygenase family.</text>
</comment>
<keyword evidence="2" id="KW-0288">FMN</keyword>
<dbReference type="EMBL" id="JAUSVF010000003">
    <property type="protein sequence ID" value="MDQ0323374.1"/>
    <property type="molecule type" value="Genomic_DNA"/>
</dbReference>
<feature type="compositionally biased region" description="Basic residues" evidence="6">
    <location>
        <begin position="450"/>
        <end position="459"/>
    </location>
</feature>
<keyword evidence="9" id="KW-1185">Reference proteome</keyword>
<name>A0ABU0BYP8_9HYPH</name>
<keyword evidence="3" id="KW-0560">Oxidoreductase</keyword>
<dbReference type="SUPFAM" id="SSF51679">
    <property type="entry name" value="Bacterial luciferase-like"/>
    <property type="match status" value="1"/>
</dbReference>
<proteinExistence type="inferred from homology"/>
<evidence type="ECO:0000313" key="9">
    <source>
        <dbReference type="Proteomes" id="UP001230207"/>
    </source>
</evidence>
<reference evidence="8 9" key="1">
    <citation type="submission" date="2023-07" db="EMBL/GenBank/DDBJ databases">
        <title>Genomic Encyclopedia of Type Strains, Phase IV (KMG-IV): sequencing the most valuable type-strain genomes for metagenomic binning, comparative biology and taxonomic classification.</title>
        <authorList>
            <person name="Goeker M."/>
        </authorList>
    </citation>
    <scope>NUCLEOTIDE SEQUENCE [LARGE SCALE GENOMIC DNA]</scope>
    <source>
        <strain evidence="8 9">DSM 1112</strain>
    </source>
</reference>
<evidence type="ECO:0000256" key="3">
    <source>
        <dbReference type="ARBA" id="ARBA00023002"/>
    </source>
</evidence>
<keyword evidence="4 8" id="KW-0503">Monooxygenase</keyword>
<dbReference type="Gene3D" id="3.20.20.30">
    <property type="entry name" value="Luciferase-like domain"/>
    <property type="match status" value="1"/>
</dbReference>
<dbReference type="GO" id="GO:0004497">
    <property type="term" value="F:monooxygenase activity"/>
    <property type="evidence" value="ECO:0007669"/>
    <property type="project" value="UniProtKB-KW"/>
</dbReference>
<gene>
    <name evidence="8" type="ORF">QO002_005580</name>
</gene>
<dbReference type="InterPro" id="IPR051260">
    <property type="entry name" value="Diverse_substr_monoxygenases"/>
</dbReference>
<sequence>MTKKIHIYAFDMNCVSHINHGLWTHPRDQSTSYTSLEYWANLARTAERGKLDGIFLADIVGVYDVYKGSPATAIATGAQTPVNDPLLVVPVMAYVTQHLGFGVTVNTTYEPPYLLARRLSTLDHLTNGRVGWNIVTGYLDSAARAMGFSEQPDHDHRYDVADEYMEVLYKLWEGSWDSDAVVRDRTSGRYADPDKVRAIKHRGQHYQLDAIHLSEPSLQRTPVLYQAGSSTRGRKFAAEHAECAFIGGNKPEAAASIVSDIRQRAVANGRSADAVKLFTSLSVVVGRTEAEAEEKLEDYRRHAITEAALAHYSSSIGIDLARYDLDEPIVYQKTNANNSALEAITTRSPDKIWTRREIVDQMVLGSRQKPVVGTPQQIADHMQAWIDIGDIDGFNLPRTVAPESLEDFVDLVVPILQERGMFKADYSEGTLREKLFGSGHAHLPANHPGSRFRHPAANP</sequence>
<dbReference type="PANTHER" id="PTHR30011:SF16">
    <property type="entry name" value="C2H2 FINGER DOMAIN TRANSCRIPTION FACTOR (EUROFUNG)-RELATED"/>
    <property type="match status" value="1"/>
</dbReference>
<evidence type="ECO:0000256" key="2">
    <source>
        <dbReference type="ARBA" id="ARBA00022643"/>
    </source>
</evidence>
<evidence type="ECO:0000256" key="4">
    <source>
        <dbReference type="ARBA" id="ARBA00023033"/>
    </source>
</evidence>
<dbReference type="NCBIfam" id="TIGR03860">
    <property type="entry name" value="FMN_nitrolo"/>
    <property type="match status" value="1"/>
</dbReference>
<dbReference type="Proteomes" id="UP001230207">
    <property type="component" value="Unassembled WGS sequence"/>
</dbReference>
<feature type="region of interest" description="Disordered" evidence="6">
    <location>
        <begin position="439"/>
        <end position="459"/>
    </location>
</feature>
<dbReference type="Pfam" id="PF00296">
    <property type="entry name" value="Bac_luciferase"/>
    <property type="match status" value="1"/>
</dbReference>
<organism evidence="8 9">
    <name type="scientific">Pararhizobium capsulatum DSM 1112</name>
    <dbReference type="NCBI Taxonomy" id="1121113"/>
    <lineage>
        <taxon>Bacteria</taxon>
        <taxon>Pseudomonadati</taxon>
        <taxon>Pseudomonadota</taxon>
        <taxon>Alphaproteobacteria</taxon>
        <taxon>Hyphomicrobiales</taxon>
        <taxon>Rhizobiaceae</taxon>
        <taxon>Rhizobium/Agrobacterium group</taxon>
        <taxon>Pararhizobium</taxon>
    </lineage>
</organism>
<dbReference type="InterPro" id="IPR016215">
    <property type="entry name" value="NTA_MOA"/>
</dbReference>
<dbReference type="InterPro" id="IPR036661">
    <property type="entry name" value="Luciferase-like_sf"/>
</dbReference>
<dbReference type="InterPro" id="IPR011251">
    <property type="entry name" value="Luciferase-like_dom"/>
</dbReference>
<evidence type="ECO:0000256" key="1">
    <source>
        <dbReference type="ARBA" id="ARBA00022630"/>
    </source>
</evidence>
<evidence type="ECO:0000313" key="8">
    <source>
        <dbReference type="EMBL" id="MDQ0323374.1"/>
    </source>
</evidence>
<evidence type="ECO:0000256" key="5">
    <source>
        <dbReference type="ARBA" id="ARBA00033748"/>
    </source>
</evidence>
<protein>
    <submittedName>
        <fullName evidence="8">FMN-dependent oxidoreductase (Nitrilotriacetate monooxygenase family)</fullName>
    </submittedName>
</protein>